<accession>A0A7W3MZW6</accession>
<keyword evidence="3" id="KW-1185">Reference proteome</keyword>
<feature type="region of interest" description="Disordered" evidence="1">
    <location>
        <begin position="401"/>
        <end position="426"/>
    </location>
</feature>
<gene>
    <name evidence="2" type="ORF">HNR21_003853</name>
</gene>
<evidence type="ECO:0000313" key="3">
    <source>
        <dbReference type="Proteomes" id="UP000539313"/>
    </source>
</evidence>
<dbReference type="SUPFAM" id="SSF48452">
    <property type="entry name" value="TPR-like"/>
    <property type="match status" value="1"/>
</dbReference>
<dbReference type="AlphaFoldDB" id="A0A7W3MZW6"/>
<dbReference type="EMBL" id="JACJII010000001">
    <property type="protein sequence ID" value="MBA9004971.1"/>
    <property type="molecule type" value="Genomic_DNA"/>
</dbReference>
<dbReference type="InterPro" id="IPR011990">
    <property type="entry name" value="TPR-like_helical_dom_sf"/>
</dbReference>
<evidence type="ECO:0000313" key="2">
    <source>
        <dbReference type="EMBL" id="MBA9004971.1"/>
    </source>
</evidence>
<protein>
    <recommendedName>
        <fullName evidence="4">Tetratricopeptide repeat protein</fullName>
    </recommendedName>
</protein>
<proteinExistence type="predicted"/>
<feature type="region of interest" description="Disordered" evidence="1">
    <location>
        <begin position="373"/>
        <end position="392"/>
    </location>
</feature>
<name>A0A7W3MZW6_9ACTN</name>
<evidence type="ECO:0008006" key="4">
    <source>
        <dbReference type="Google" id="ProtNLM"/>
    </source>
</evidence>
<feature type="compositionally biased region" description="Acidic residues" evidence="1">
    <location>
        <begin position="382"/>
        <end position="392"/>
    </location>
</feature>
<dbReference type="Proteomes" id="UP000539313">
    <property type="component" value="Unassembled WGS sequence"/>
</dbReference>
<dbReference type="RefSeq" id="WP_182706277.1">
    <property type="nucleotide sequence ID" value="NZ_JACJII010000001.1"/>
</dbReference>
<dbReference type="Gene3D" id="1.25.40.10">
    <property type="entry name" value="Tetratricopeptide repeat domain"/>
    <property type="match status" value="1"/>
</dbReference>
<reference evidence="2 3" key="1">
    <citation type="submission" date="2020-08" db="EMBL/GenBank/DDBJ databases">
        <title>Sequencing the genomes of 1000 actinobacteria strains.</title>
        <authorList>
            <person name="Klenk H.-P."/>
        </authorList>
    </citation>
    <scope>NUCLEOTIDE SEQUENCE [LARGE SCALE GENOMIC DNA]</scope>
    <source>
        <strain evidence="2 3">DSM 45823</strain>
    </source>
</reference>
<organism evidence="2 3">
    <name type="scientific">Thermomonospora cellulosilytica</name>
    <dbReference type="NCBI Taxonomy" id="1411118"/>
    <lineage>
        <taxon>Bacteria</taxon>
        <taxon>Bacillati</taxon>
        <taxon>Actinomycetota</taxon>
        <taxon>Actinomycetes</taxon>
        <taxon>Streptosporangiales</taxon>
        <taxon>Thermomonosporaceae</taxon>
        <taxon>Thermomonospora</taxon>
    </lineage>
</organism>
<evidence type="ECO:0000256" key="1">
    <source>
        <dbReference type="SAM" id="MobiDB-lite"/>
    </source>
</evidence>
<sequence length="426" mass="45694">MDSDLAKAHELARAGDVAGLMRHLRFTAGRLPVRDTAPLVGRAAELMGFTDLVQAASAVAADPRSPQALYDYGYACVEHGAFALAAVALREALTLVPGEMVIVRELATALESDYRHAEAVALLAEHEALLTPWPDRYLLAYNALLAGDIDRAAREASTLPAPSDERWLPARDRLIRMVERAQAARSAGPMNARDLRGWHFAMTGGVLTTLSPFGFAAGMTGRYAYTTDSFGQCHHALLRLRAALRSAGRTPRTVSLLPDRGDRALGLAAARLLGLPAEPFHPARTDTVVVAYDLGNASDDLLSALYERVSGQILFEHATCWTNPSGVSADISTFLHQVAVAPWGERMRYTEDGEVEKLPPDDRAPEALAADILAADPTPDPGDGETPPDPDEALTAFVSKVAPLWPTQGPRRSVDSPGPVPSSRFA</sequence>
<comment type="caution">
    <text evidence="2">The sequence shown here is derived from an EMBL/GenBank/DDBJ whole genome shotgun (WGS) entry which is preliminary data.</text>
</comment>